<reference evidence="2" key="1">
    <citation type="journal article" date="2015" name="Nature">
        <title>Complex archaea that bridge the gap between prokaryotes and eukaryotes.</title>
        <authorList>
            <person name="Spang A."/>
            <person name="Saw J.H."/>
            <person name="Jorgensen S.L."/>
            <person name="Zaremba-Niedzwiedzka K."/>
            <person name="Martijn J."/>
            <person name="Lind A.E."/>
            <person name="van Eijk R."/>
            <person name="Schleper C."/>
            <person name="Guy L."/>
            <person name="Ettema T.J."/>
        </authorList>
    </citation>
    <scope>NUCLEOTIDE SEQUENCE</scope>
</reference>
<dbReference type="EMBL" id="LAZR01000531">
    <property type="protein sequence ID" value="KKN65206.1"/>
    <property type="molecule type" value="Genomic_DNA"/>
</dbReference>
<dbReference type="InterPro" id="IPR011604">
    <property type="entry name" value="PDDEXK-like_dom_sf"/>
</dbReference>
<gene>
    <name evidence="2" type="ORF">LCGC14_0483820</name>
</gene>
<proteinExistence type="predicted"/>
<feature type="domain" description="PD-(D/E)XK endonuclease-like" evidence="1">
    <location>
        <begin position="26"/>
        <end position="297"/>
    </location>
</feature>
<accession>A0A0F9UVL6</accession>
<evidence type="ECO:0000259" key="1">
    <source>
        <dbReference type="Pfam" id="PF12705"/>
    </source>
</evidence>
<name>A0A0F9UVL6_9ZZZZ</name>
<comment type="caution">
    <text evidence="2">The sequence shown here is derived from an EMBL/GenBank/DDBJ whole genome shotgun (WGS) entry which is preliminary data.</text>
</comment>
<sequence length="324" mass="38051">MTTIELTETSESYWCQTAANIPRVYSASSLSLLSECPRKFQYQYIDGWTSSGENLDFIFGTKLHRCLEWYWRRILQWGYSLDEALLETVHVAMTIGLDMPEPKRPNQEGKTRKGLVNALIWYLDYWKNTDDPLDIVMLGENPAIEMHFEIILPLINPDGEHYKVQGYVDQVRNWSYGLTAWDYKSTNKEPNDYYLNQFDLSLQCAIYTMGMRVLTNEPITTFMADVIGVETRVNNLPEKIPVAFMARKPVMLTEEELDEHLLDIQVMIKSQERYAEQGYWPKNTKACLFCDFRDICKKSPPLREAFLKTEFVRERRVSLNRRKE</sequence>
<evidence type="ECO:0000313" key="2">
    <source>
        <dbReference type="EMBL" id="KKN65206.1"/>
    </source>
</evidence>
<protein>
    <recommendedName>
        <fullName evidence="1">PD-(D/E)XK endonuclease-like domain-containing protein</fullName>
    </recommendedName>
</protein>
<dbReference type="Pfam" id="PF12705">
    <property type="entry name" value="PDDEXK_1"/>
    <property type="match status" value="1"/>
</dbReference>
<dbReference type="Gene3D" id="3.90.320.10">
    <property type="match status" value="1"/>
</dbReference>
<dbReference type="InterPro" id="IPR038726">
    <property type="entry name" value="PDDEXK_AddAB-type"/>
</dbReference>
<organism evidence="2">
    <name type="scientific">marine sediment metagenome</name>
    <dbReference type="NCBI Taxonomy" id="412755"/>
    <lineage>
        <taxon>unclassified sequences</taxon>
        <taxon>metagenomes</taxon>
        <taxon>ecological metagenomes</taxon>
    </lineage>
</organism>
<dbReference type="AlphaFoldDB" id="A0A0F9UVL6"/>